<sequence>AREARRDPRHHGHRRRPGRPGDGVLGRHARGVRADRRLAAADRRPAHRAVPREVDLRRARPYEDPGEGPRRGAAPPGARAVRRAGPPRDHGPDDRVGGRHRRPEHEQPRLPAAAQPRGDHRRRPRRLRAQEAAGLRHDAVGGPRSALPRRLEVRVHRQEGADHRRRRLGLRLGHQPAAHRRVRRALPSPRGLSRPRADRQPGHVGGRRGPRRPARPVPDPRGDRQRHDRAGQALSLRGRVAGDRDRGRRDPAAARLQDRARAAEGLGPGDLQGRARGRPRDEDQPARRLGLRRHHDLRGQAQAHRDGLRRVGGGGRAGGSLLPPRDEDPAEVLDEHRRAGRRRRPGL</sequence>
<evidence type="ECO:0000256" key="1">
    <source>
        <dbReference type="SAM" id="MobiDB-lite"/>
    </source>
</evidence>
<protein>
    <submittedName>
        <fullName evidence="2">Thioredoxin reductase</fullName>
        <ecNumber evidence="2">1.8.1.9</ecNumber>
    </submittedName>
</protein>
<feature type="compositionally biased region" description="Basic and acidic residues" evidence="1">
    <location>
        <begin position="218"/>
        <end position="230"/>
    </location>
</feature>
<gene>
    <name evidence="2" type="ORF">AVDCRST_MAG67-1830</name>
</gene>
<reference evidence="2" key="1">
    <citation type="submission" date="2020-02" db="EMBL/GenBank/DDBJ databases">
        <authorList>
            <person name="Meier V. D."/>
        </authorList>
    </citation>
    <scope>NUCLEOTIDE SEQUENCE</scope>
    <source>
        <strain evidence="2">AVDCRST_MAG67</strain>
    </source>
</reference>
<dbReference type="AlphaFoldDB" id="A0A6J4SLP5"/>
<accession>A0A6J4SLP5</accession>
<feature type="non-terminal residue" evidence="2">
    <location>
        <position position="347"/>
    </location>
</feature>
<dbReference type="EMBL" id="CADCVQ010000078">
    <property type="protein sequence ID" value="CAA9499432.1"/>
    <property type="molecule type" value="Genomic_DNA"/>
</dbReference>
<keyword evidence="2" id="KW-0560">Oxidoreductase</keyword>
<evidence type="ECO:0000313" key="2">
    <source>
        <dbReference type="EMBL" id="CAA9499432.1"/>
    </source>
</evidence>
<feature type="compositionally biased region" description="Basic residues" evidence="1">
    <location>
        <begin position="338"/>
        <end position="347"/>
    </location>
</feature>
<dbReference type="GO" id="GO:0004791">
    <property type="term" value="F:thioredoxin-disulfide reductase (NADPH) activity"/>
    <property type="evidence" value="ECO:0007669"/>
    <property type="project" value="UniProtKB-EC"/>
</dbReference>
<feature type="non-terminal residue" evidence="2">
    <location>
        <position position="1"/>
    </location>
</feature>
<name>A0A6J4SLP5_9ACTN</name>
<feature type="compositionally biased region" description="Basic and acidic residues" evidence="1">
    <location>
        <begin position="240"/>
        <end position="262"/>
    </location>
</feature>
<feature type="compositionally biased region" description="Basic residues" evidence="1">
    <location>
        <begin position="205"/>
        <end position="214"/>
    </location>
</feature>
<feature type="compositionally biased region" description="Basic and acidic residues" evidence="1">
    <location>
        <begin position="149"/>
        <end position="162"/>
    </location>
</feature>
<feature type="compositionally biased region" description="Basic residues" evidence="1">
    <location>
        <begin position="7"/>
        <end position="18"/>
    </location>
</feature>
<proteinExistence type="predicted"/>
<feature type="compositionally biased region" description="Basic and acidic residues" evidence="1">
    <location>
        <begin position="32"/>
        <end position="70"/>
    </location>
</feature>
<organism evidence="2">
    <name type="scientific">uncultured Solirubrobacteraceae bacterium</name>
    <dbReference type="NCBI Taxonomy" id="1162706"/>
    <lineage>
        <taxon>Bacteria</taxon>
        <taxon>Bacillati</taxon>
        <taxon>Actinomycetota</taxon>
        <taxon>Thermoleophilia</taxon>
        <taxon>Solirubrobacterales</taxon>
        <taxon>Solirubrobacteraceae</taxon>
        <taxon>environmental samples</taxon>
    </lineage>
</organism>
<feature type="region of interest" description="Disordered" evidence="1">
    <location>
        <begin position="1"/>
        <end position="347"/>
    </location>
</feature>
<feature type="compositionally biased region" description="Basic and acidic residues" evidence="1">
    <location>
        <begin position="86"/>
        <end position="108"/>
    </location>
</feature>
<dbReference type="EC" id="1.8.1.9" evidence="2"/>